<dbReference type="SUPFAM" id="SSF103473">
    <property type="entry name" value="MFS general substrate transporter"/>
    <property type="match status" value="1"/>
</dbReference>
<feature type="transmembrane region" description="Helical" evidence="8">
    <location>
        <begin position="105"/>
        <end position="127"/>
    </location>
</feature>
<dbReference type="PANTHER" id="PTHR42718">
    <property type="entry name" value="MAJOR FACILITATOR SUPERFAMILY MULTIDRUG TRANSPORTER MFSC"/>
    <property type="match status" value="1"/>
</dbReference>
<keyword evidence="11" id="KW-1185">Reference proteome</keyword>
<reference evidence="10 11" key="1">
    <citation type="submission" date="2014-03" db="EMBL/GenBank/DDBJ databases">
        <title>Genomics of Bifidobacteria.</title>
        <authorList>
            <person name="Ventura M."/>
            <person name="Milani C."/>
            <person name="Lugli G.A."/>
        </authorList>
    </citation>
    <scope>NUCLEOTIDE SEQUENCE [LARGE SCALE GENOMIC DNA]</scope>
    <source>
        <strain evidence="10 11">LMG 11592</strain>
    </source>
</reference>
<feature type="transmembrane region" description="Helical" evidence="8">
    <location>
        <begin position="73"/>
        <end position="93"/>
    </location>
</feature>
<name>A0A087BNG1_9BIFI</name>
<evidence type="ECO:0000256" key="4">
    <source>
        <dbReference type="ARBA" id="ARBA00022475"/>
    </source>
</evidence>
<feature type="transmembrane region" description="Helical" evidence="8">
    <location>
        <begin position="292"/>
        <end position="313"/>
    </location>
</feature>
<keyword evidence="4" id="KW-1003">Cell membrane</keyword>
<comment type="subcellular location">
    <subcellularLocation>
        <location evidence="1">Cell membrane</location>
        <topology evidence="1">Multi-pass membrane protein</topology>
    </subcellularLocation>
</comment>
<feature type="transmembrane region" description="Helical" evidence="8">
    <location>
        <begin position="459"/>
        <end position="485"/>
    </location>
</feature>
<dbReference type="EMBL" id="JGZD01000009">
    <property type="protein sequence ID" value="KFI72561.1"/>
    <property type="molecule type" value="Genomic_DNA"/>
</dbReference>
<evidence type="ECO:0000256" key="2">
    <source>
        <dbReference type="ARBA" id="ARBA00008537"/>
    </source>
</evidence>
<evidence type="ECO:0000256" key="6">
    <source>
        <dbReference type="ARBA" id="ARBA00022989"/>
    </source>
</evidence>
<feature type="transmembrane region" description="Helical" evidence="8">
    <location>
        <begin position="192"/>
        <end position="214"/>
    </location>
</feature>
<dbReference type="InterPro" id="IPR011701">
    <property type="entry name" value="MFS"/>
</dbReference>
<dbReference type="InterPro" id="IPR036259">
    <property type="entry name" value="MFS_trans_sf"/>
</dbReference>
<dbReference type="eggNOG" id="COG2814">
    <property type="taxonomic scope" value="Bacteria"/>
</dbReference>
<feature type="transmembrane region" description="Helical" evidence="8">
    <location>
        <begin position="256"/>
        <end position="272"/>
    </location>
</feature>
<evidence type="ECO:0000256" key="7">
    <source>
        <dbReference type="ARBA" id="ARBA00023136"/>
    </source>
</evidence>
<dbReference type="NCBIfam" id="TIGR00711">
    <property type="entry name" value="efflux_EmrB"/>
    <property type="match status" value="1"/>
</dbReference>
<feature type="transmembrane region" description="Helical" evidence="8">
    <location>
        <begin position="325"/>
        <end position="347"/>
    </location>
</feature>
<dbReference type="Gene3D" id="1.20.1250.20">
    <property type="entry name" value="MFS general substrate transporter like domains"/>
    <property type="match status" value="1"/>
</dbReference>
<feature type="transmembrane region" description="Helical" evidence="8">
    <location>
        <begin position="226"/>
        <end position="244"/>
    </location>
</feature>
<protein>
    <submittedName>
        <fullName evidence="10">Drug resistance MFS transporter, drug:H antiporter-2 (DHA2) family protein</fullName>
    </submittedName>
</protein>
<keyword evidence="6 8" id="KW-1133">Transmembrane helix</keyword>
<feature type="transmembrane region" description="Helical" evidence="8">
    <location>
        <begin position="359"/>
        <end position="377"/>
    </location>
</feature>
<dbReference type="InterPro" id="IPR004638">
    <property type="entry name" value="EmrB-like"/>
</dbReference>
<dbReference type="GO" id="GO:0022857">
    <property type="term" value="F:transmembrane transporter activity"/>
    <property type="evidence" value="ECO:0007669"/>
    <property type="project" value="InterPro"/>
</dbReference>
<evidence type="ECO:0000256" key="3">
    <source>
        <dbReference type="ARBA" id="ARBA00022448"/>
    </source>
</evidence>
<sequence>MAVHAGIGLRGACRRCPVYPLDLRLVTYQRVIDARFLVSVLCTGILSFSGVLVETALNVAFPSLMEQFGIETSTVQWVTTGYLLVLAIVLPVSSYLKRSFATRHLFVASTVLFIAGTVLCAVTPVFAGLLVGRMLQGLGTGMALPLMFSIVLEQAPFNRMGMMMGAASAITALAPAVGPSVGGLVIERWGWRMIFVILVPLLLLSLIAGVWAIRQVGATTRERFDVWGWLVLAGGFVALLRGLSASSERGWGSPEVLGGILLFVLLMGVFAMRSRRIPDPLIRVSVFSHPAFVLALAGIMLTQFGILALGYLLPNVGQEVLGASAFQAGCILLPGCVLGVIFAPLSGGILDRFGASRPIVLGSGAIVVSLTLMLVVQRQGGSVAAYMAAYVLFAGGQGLCVPTGMTHAYGHVPEDSRNDSNAVVNTLQQLAGDSGTAVVASIVSAAQRLPMPRADSTNIGAGTALIVLAGVAAAAMVCFLASLVWSARRGDRR</sequence>
<keyword evidence="5 8" id="KW-0812">Transmembrane</keyword>
<evidence type="ECO:0000256" key="5">
    <source>
        <dbReference type="ARBA" id="ARBA00022692"/>
    </source>
</evidence>
<dbReference type="Pfam" id="PF07690">
    <property type="entry name" value="MFS_1"/>
    <property type="match status" value="1"/>
</dbReference>
<proteinExistence type="inferred from homology"/>
<organism evidence="10 11">
    <name type="scientific">Bifidobacterium minimum</name>
    <dbReference type="NCBI Taxonomy" id="1693"/>
    <lineage>
        <taxon>Bacteria</taxon>
        <taxon>Bacillati</taxon>
        <taxon>Actinomycetota</taxon>
        <taxon>Actinomycetes</taxon>
        <taxon>Bifidobacteriales</taxon>
        <taxon>Bifidobacteriaceae</taxon>
        <taxon>Bifidobacterium</taxon>
    </lineage>
</organism>
<dbReference type="PANTHER" id="PTHR42718:SF9">
    <property type="entry name" value="MAJOR FACILITATOR SUPERFAMILY MULTIDRUG TRANSPORTER MFSC"/>
    <property type="match status" value="1"/>
</dbReference>
<dbReference type="AlphaFoldDB" id="A0A087BNG1"/>
<dbReference type="GO" id="GO:0005886">
    <property type="term" value="C:plasma membrane"/>
    <property type="evidence" value="ECO:0007669"/>
    <property type="project" value="UniProtKB-SubCell"/>
</dbReference>
<feature type="transmembrane region" description="Helical" evidence="8">
    <location>
        <begin position="164"/>
        <end position="186"/>
    </location>
</feature>
<evidence type="ECO:0000259" key="9">
    <source>
        <dbReference type="PROSITE" id="PS50850"/>
    </source>
</evidence>
<feature type="transmembrane region" description="Helical" evidence="8">
    <location>
        <begin position="133"/>
        <end position="152"/>
    </location>
</feature>
<comment type="similarity">
    <text evidence="2">Belongs to the major facilitator superfamily. EmrB family.</text>
</comment>
<feature type="transmembrane region" description="Helical" evidence="8">
    <location>
        <begin position="34"/>
        <end position="53"/>
    </location>
</feature>
<accession>A0A087BNG1</accession>
<keyword evidence="3" id="KW-0813">Transport</keyword>
<keyword evidence="7 8" id="KW-0472">Membrane</keyword>
<gene>
    <name evidence="10" type="ORF">BMIN_0459</name>
</gene>
<comment type="caution">
    <text evidence="10">The sequence shown here is derived from an EMBL/GenBank/DDBJ whole genome shotgun (WGS) entry which is preliminary data.</text>
</comment>
<dbReference type="Proteomes" id="UP000029014">
    <property type="component" value="Unassembled WGS sequence"/>
</dbReference>
<dbReference type="PRINTS" id="PR01036">
    <property type="entry name" value="TCRTETB"/>
</dbReference>
<dbReference type="Gene3D" id="1.20.1720.10">
    <property type="entry name" value="Multidrug resistance protein D"/>
    <property type="match status" value="1"/>
</dbReference>
<dbReference type="InterPro" id="IPR020846">
    <property type="entry name" value="MFS_dom"/>
</dbReference>
<feature type="domain" description="Major facilitator superfamily (MFS) profile" evidence="9">
    <location>
        <begin position="35"/>
        <end position="487"/>
    </location>
</feature>
<evidence type="ECO:0000313" key="11">
    <source>
        <dbReference type="Proteomes" id="UP000029014"/>
    </source>
</evidence>
<dbReference type="STRING" id="1693.BMIN_0459"/>
<dbReference type="PROSITE" id="PS50850">
    <property type="entry name" value="MFS"/>
    <property type="match status" value="1"/>
</dbReference>
<evidence type="ECO:0000256" key="8">
    <source>
        <dbReference type="SAM" id="Phobius"/>
    </source>
</evidence>
<evidence type="ECO:0000256" key="1">
    <source>
        <dbReference type="ARBA" id="ARBA00004651"/>
    </source>
</evidence>
<evidence type="ECO:0000313" key="10">
    <source>
        <dbReference type="EMBL" id="KFI72561.1"/>
    </source>
</evidence>